<accession>A0A1F6EJB4</accession>
<evidence type="ECO:0000256" key="1">
    <source>
        <dbReference type="SAM" id="Phobius"/>
    </source>
</evidence>
<sequence>MSQQKTWHDRYEEARSTGAAVSDRIASFVGSWMFVYLHVVWFGFWIFLPVESFPFPLLTMVVSLEAIVLSTLIIMAQNRHSERDRHQADEDLRTDIEAKMEIDEIQQRLARIENEKLDKIITLLEKRE</sequence>
<evidence type="ECO:0000313" key="2">
    <source>
        <dbReference type="EMBL" id="OGG73696.1"/>
    </source>
</evidence>
<keyword evidence="1" id="KW-1133">Transmembrane helix</keyword>
<reference evidence="2 3" key="1">
    <citation type="journal article" date="2016" name="Nat. Commun.">
        <title>Thousands of microbial genomes shed light on interconnected biogeochemical processes in an aquifer system.</title>
        <authorList>
            <person name="Anantharaman K."/>
            <person name="Brown C.T."/>
            <person name="Hug L.A."/>
            <person name="Sharon I."/>
            <person name="Castelle C.J."/>
            <person name="Probst A.J."/>
            <person name="Thomas B.C."/>
            <person name="Singh A."/>
            <person name="Wilkins M.J."/>
            <person name="Karaoz U."/>
            <person name="Brodie E.L."/>
            <person name="Williams K.H."/>
            <person name="Hubbard S.S."/>
            <person name="Banfield J.F."/>
        </authorList>
    </citation>
    <scope>NUCLEOTIDE SEQUENCE [LARGE SCALE GENOMIC DNA]</scope>
</reference>
<dbReference type="PANTHER" id="PTHR41386:SF1">
    <property type="entry name" value="MEMBRANE PROTEIN"/>
    <property type="match status" value="1"/>
</dbReference>
<protein>
    <recommendedName>
        <fullName evidence="4">DUF1003 domain-containing protein</fullName>
    </recommendedName>
</protein>
<keyword evidence="1" id="KW-0472">Membrane</keyword>
<dbReference type="Proteomes" id="UP000178427">
    <property type="component" value="Unassembled WGS sequence"/>
</dbReference>
<dbReference type="PANTHER" id="PTHR41386">
    <property type="entry name" value="INTEGRAL MEMBRANE PROTEIN-RELATED"/>
    <property type="match status" value="1"/>
</dbReference>
<keyword evidence="1" id="KW-0812">Transmembrane</keyword>
<organism evidence="2 3">
    <name type="scientific">Candidatus Kaiserbacteria bacterium RIFCSPLOWO2_01_FULL_54_20</name>
    <dbReference type="NCBI Taxonomy" id="1798513"/>
    <lineage>
        <taxon>Bacteria</taxon>
        <taxon>Candidatus Kaiseribacteriota</taxon>
    </lineage>
</organism>
<dbReference type="STRING" id="1798513.A3A40_03445"/>
<gene>
    <name evidence="2" type="ORF">A3A40_03445</name>
</gene>
<dbReference type="EMBL" id="MFMA01000046">
    <property type="protein sequence ID" value="OGG73696.1"/>
    <property type="molecule type" value="Genomic_DNA"/>
</dbReference>
<dbReference type="AlphaFoldDB" id="A0A1F6EJB4"/>
<dbReference type="InterPro" id="IPR010406">
    <property type="entry name" value="DUF1003"/>
</dbReference>
<comment type="caution">
    <text evidence="2">The sequence shown here is derived from an EMBL/GenBank/DDBJ whole genome shotgun (WGS) entry which is preliminary data.</text>
</comment>
<dbReference type="Pfam" id="PF06210">
    <property type="entry name" value="DUF1003"/>
    <property type="match status" value="1"/>
</dbReference>
<feature type="transmembrane region" description="Helical" evidence="1">
    <location>
        <begin position="53"/>
        <end position="76"/>
    </location>
</feature>
<evidence type="ECO:0008006" key="4">
    <source>
        <dbReference type="Google" id="ProtNLM"/>
    </source>
</evidence>
<feature type="transmembrane region" description="Helical" evidence="1">
    <location>
        <begin position="25"/>
        <end position="47"/>
    </location>
</feature>
<proteinExistence type="predicted"/>
<name>A0A1F6EJB4_9BACT</name>
<evidence type="ECO:0000313" key="3">
    <source>
        <dbReference type="Proteomes" id="UP000178427"/>
    </source>
</evidence>